<organism evidence="1 2">
    <name type="scientific">Bauhinia variegata</name>
    <name type="common">Purple orchid tree</name>
    <name type="synonym">Phanera variegata</name>
    <dbReference type="NCBI Taxonomy" id="167791"/>
    <lineage>
        <taxon>Eukaryota</taxon>
        <taxon>Viridiplantae</taxon>
        <taxon>Streptophyta</taxon>
        <taxon>Embryophyta</taxon>
        <taxon>Tracheophyta</taxon>
        <taxon>Spermatophyta</taxon>
        <taxon>Magnoliopsida</taxon>
        <taxon>eudicotyledons</taxon>
        <taxon>Gunneridae</taxon>
        <taxon>Pentapetalae</taxon>
        <taxon>rosids</taxon>
        <taxon>fabids</taxon>
        <taxon>Fabales</taxon>
        <taxon>Fabaceae</taxon>
        <taxon>Cercidoideae</taxon>
        <taxon>Cercideae</taxon>
        <taxon>Bauhiniinae</taxon>
        <taxon>Bauhinia</taxon>
    </lineage>
</organism>
<name>A0ACB9LX16_BAUVA</name>
<evidence type="ECO:0000313" key="2">
    <source>
        <dbReference type="Proteomes" id="UP000828941"/>
    </source>
</evidence>
<proteinExistence type="predicted"/>
<protein>
    <submittedName>
        <fullName evidence="1">Uncharacterized protein</fullName>
    </submittedName>
</protein>
<sequence length="142" mass="15839">MFLELSKDHCRLESPSDHINLLLTSKTVAKRKRKASVLLEVADELVAEFADPNNSISSPDQVLLFFQYSRAAIVPPIFGECAYSGARERFDSVPADKRLTIFDKIFSAYHEARGYIRADLLKENQCILCWSGTGQNSGPIGT</sequence>
<keyword evidence="2" id="KW-1185">Reference proteome</keyword>
<gene>
    <name evidence="1" type="ORF">L6164_023983</name>
</gene>
<evidence type="ECO:0000313" key="1">
    <source>
        <dbReference type="EMBL" id="KAI4315960.1"/>
    </source>
</evidence>
<dbReference type="EMBL" id="CM039435">
    <property type="protein sequence ID" value="KAI4315960.1"/>
    <property type="molecule type" value="Genomic_DNA"/>
</dbReference>
<comment type="caution">
    <text evidence="1">The sequence shown here is derived from an EMBL/GenBank/DDBJ whole genome shotgun (WGS) entry which is preliminary data.</text>
</comment>
<reference evidence="1 2" key="1">
    <citation type="journal article" date="2022" name="DNA Res.">
        <title>Chromosomal-level genome assembly of the orchid tree Bauhinia variegata (Leguminosae; Cercidoideae) supports the allotetraploid origin hypothesis of Bauhinia.</title>
        <authorList>
            <person name="Zhong Y."/>
            <person name="Chen Y."/>
            <person name="Zheng D."/>
            <person name="Pang J."/>
            <person name="Liu Y."/>
            <person name="Luo S."/>
            <person name="Meng S."/>
            <person name="Qian L."/>
            <person name="Wei D."/>
            <person name="Dai S."/>
            <person name="Zhou R."/>
        </authorList>
    </citation>
    <scope>NUCLEOTIDE SEQUENCE [LARGE SCALE GENOMIC DNA]</scope>
    <source>
        <strain evidence="1">BV-YZ2020</strain>
    </source>
</reference>
<dbReference type="Proteomes" id="UP000828941">
    <property type="component" value="Chromosome 10"/>
</dbReference>
<accession>A0ACB9LX16</accession>